<dbReference type="PROSITE" id="PS50304">
    <property type="entry name" value="TUDOR"/>
    <property type="match status" value="1"/>
</dbReference>
<dbReference type="AlphaFoldDB" id="A0A084VBH4"/>
<dbReference type="SMART" id="SM00333">
    <property type="entry name" value="TUDOR"/>
    <property type="match status" value="1"/>
</dbReference>
<evidence type="ECO:0000313" key="5">
    <source>
        <dbReference type="Proteomes" id="UP000030765"/>
    </source>
</evidence>
<dbReference type="OrthoDB" id="10023235at2759"/>
<evidence type="ECO:0000259" key="2">
    <source>
        <dbReference type="PROSITE" id="PS50304"/>
    </source>
</evidence>
<dbReference type="InterPro" id="IPR002999">
    <property type="entry name" value="Tudor"/>
</dbReference>
<dbReference type="Gene3D" id="2.30.30.140">
    <property type="match status" value="1"/>
</dbReference>
<feature type="region of interest" description="Disordered" evidence="1">
    <location>
        <begin position="74"/>
        <end position="137"/>
    </location>
</feature>
<reference evidence="3 5" key="1">
    <citation type="journal article" date="2014" name="BMC Genomics">
        <title>Genome sequence of Anopheles sinensis provides insight into genetics basis of mosquito competence for malaria parasites.</title>
        <authorList>
            <person name="Zhou D."/>
            <person name="Zhang D."/>
            <person name="Ding G."/>
            <person name="Shi L."/>
            <person name="Hou Q."/>
            <person name="Ye Y."/>
            <person name="Xu Y."/>
            <person name="Zhou H."/>
            <person name="Xiong C."/>
            <person name="Li S."/>
            <person name="Yu J."/>
            <person name="Hong S."/>
            <person name="Yu X."/>
            <person name="Zou P."/>
            <person name="Chen C."/>
            <person name="Chang X."/>
            <person name="Wang W."/>
            <person name="Lv Y."/>
            <person name="Sun Y."/>
            <person name="Ma L."/>
            <person name="Shen B."/>
            <person name="Zhu C."/>
        </authorList>
    </citation>
    <scope>NUCLEOTIDE SEQUENCE [LARGE SCALE GENOMIC DNA]</scope>
</reference>
<organism evidence="3">
    <name type="scientific">Anopheles sinensis</name>
    <name type="common">Mosquito</name>
    <dbReference type="NCBI Taxonomy" id="74873"/>
    <lineage>
        <taxon>Eukaryota</taxon>
        <taxon>Metazoa</taxon>
        <taxon>Ecdysozoa</taxon>
        <taxon>Arthropoda</taxon>
        <taxon>Hexapoda</taxon>
        <taxon>Insecta</taxon>
        <taxon>Pterygota</taxon>
        <taxon>Neoptera</taxon>
        <taxon>Endopterygota</taxon>
        <taxon>Diptera</taxon>
        <taxon>Nematocera</taxon>
        <taxon>Culicoidea</taxon>
        <taxon>Culicidae</taxon>
        <taxon>Anophelinae</taxon>
        <taxon>Anopheles</taxon>
    </lineage>
</organism>
<evidence type="ECO:0000313" key="4">
    <source>
        <dbReference type="EnsemblMetazoa" id="ASIC001573-PA"/>
    </source>
</evidence>
<dbReference type="OMA" id="THIKMEN"/>
<feature type="domain" description="Tudor" evidence="2">
    <location>
        <begin position="309"/>
        <end position="365"/>
    </location>
</feature>
<dbReference type="EMBL" id="ATLV01006810">
    <property type="status" value="NOT_ANNOTATED_CDS"/>
    <property type="molecule type" value="Genomic_DNA"/>
</dbReference>
<dbReference type="VEuPathDB" id="VectorBase:ASIC001573"/>
<keyword evidence="5" id="KW-1185">Reference proteome</keyword>
<dbReference type="SUPFAM" id="SSF63748">
    <property type="entry name" value="Tudor/PWWP/MBT"/>
    <property type="match status" value="1"/>
</dbReference>
<evidence type="ECO:0000313" key="3">
    <source>
        <dbReference type="EMBL" id="KFB35318.1"/>
    </source>
</evidence>
<reference evidence="4" key="2">
    <citation type="submission" date="2020-05" db="UniProtKB">
        <authorList>
            <consortium name="EnsemblMetazoa"/>
        </authorList>
    </citation>
    <scope>IDENTIFICATION</scope>
</reference>
<accession>A0A084VBH4</accession>
<dbReference type="CDD" id="cd20379">
    <property type="entry name" value="Tudor_dTUD-like"/>
    <property type="match status" value="1"/>
</dbReference>
<dbReference type="STRING" id="74873.A0A084VBH4"/>
<evidence type="ECO:0000256" key="1">
    <source>
        <dbReference type="SAM" id="MobiDB-lite"/>
    </source>
</evidence>
<sequence>MTPMSVPMACTFCENPGADFQCCICGSLYCGVRCQLSDWQYHRNNRCLPRLVKATPVYCAPEFWASLGNLPDTTATQNSLQRPPTPKKSRPQMPMAPNPNSTIAPAEVNIANTPANAKLPMQKRSYSVPRPLRPSERQEEIPIPLEKADFSVPPPIIPYLPAPLENEPLPEQVGRNKKGIAKMENTTKQKSSSKKEERGKQTTTPKSSEDSKVPNLSAKYMEESILCAIVPNEQKVEQRPKQAVAKKRFLRPSAFPEPGEKVTISHVEDSTMYIYAVGNQLNGSPSPYIEYMKCMMKAGRDAKEYLPNPPELGDIVFAPFESAYYRAVVKSIDASNVTVIFPDIGNTATVDWKMFKEIQNPNIKYAKCMTYEVSVENVPHFTKPMYEFLKKLIDTEEFQISTVFNLPNTHIKMENDKDIVEERTNPAPAKQLSASVPVYDMPVFFDELKRSSLPEGAAIKLYMVNETEIAKSDSIAVVLQSEVPQLEKISQQCNRYGQLDPTPYEAQENEACLVKWNGLWRRATSLGDGLYHLLDVDFVCTLENNSDVRRYPLELSRKLYVHCVTVKNPSILRFAIDCNENKTGAPLGRSLKADVYREGPVHRAKIVSVDK</sequence>
<protein>
    <submittedName>
        <fullName evidence="3">AGAP012952-PA-like protein</fullName>
    </submittedName>
    <submittedName>
        <fullName evidence="4">Tudor domain-containing protein</fullName>
    </submittedName>
</protein>
<dbReference type="Pfam" id="PF00567">
    <property type="entry name" value="TUDOR"/>
    <property type="match status" value="1"/>
</dbReference>
<proteinExistence type="predicted"/>
<dbReference type="Proteomes" id="UP000030765">
    <property type="component" value="Unassembled WGS sequence"/>
</dbReference>
<name>A0A084VBH4_ANOSI</name>
<dbReference type="VEuPathDB" id="VectorBase:ASIS009601"/>
<gene>
    <name evidence="3" type="ORF">ZHAS_00001573</name>
</gene>
<dbReference type="EnsemblMetazoa" id="ASIC001573-RA">
    <property type="protein sequence ID" value="ASIC001573-PA"/>
    <property type="gene ID" value="ASIC001573"/>
</dbReference>
<dbReference type="EMBL" id="KE524386">
    <property type="protein sequence ID" value="KFB35318.1"/>
    <property type="molecule type" value="Genomic_DNA"/>
</dbReference>
<feature type="region of interest" description="Disordered" evidence="1">
    <location>
        <begin position="163"/>
        <end position="215"/>
    </location>
</feature>